<dbReference type="CDD" id="cd11685">
    <property type="entry name" value="UEV_TSG101-like"/>
    <property type="match status" value="1"/>
</dbReference>
<comment type="caution">
    <text evidence="20">The sequence shown here is derived from an EMBL/GenBank/DDBJ whole genome shotgun (WGS) entry which is preliminary data.</text>
</comment>
<feature type="domain" description="UEV" evidence="19">
    <location>
        <begin position="5"/>
        <end position="150"/>
    </location>
</feature>
<dbReference type="GO" id="GO:0008308">
    <property type="term" value="F:voltage-gated monoatomic anion channel activity"/>
    <property type="evidence" value="ECO:0007669"/>
    <property type="project" value="InterPro"/>
</dbReference>
<dbReference type="Pfam" id="PF05743">
    <property type="entry name" value="UEV"/>
    <property type="match status" value="1"/>
</dbReference>
<evidence type="ECO:0000256" key="15">
    <source>
        <dbReference type="ARBA" id="ARBA00023136"/>
    </source>
</evidence>
<dbReference type="Proteomes" id="UP000717515">
    <property type="component" value="Unassembled WGS sequence"/>
</dbReference>
<evidence type="ECO:0000313" key="20">
    <source>
        <dbReference type="EMBL" id="KAG9324095.1"/>
    </source>
</evidence>
<dbReference type="InterPro" id="IPR016135">
    <property type="entry name" value="UBQ-conjugating_enzyme/RWD"/>
</dbReference>
<dbReference type="SUPFAM" id="SSF140111">
    <property type="entry name" value="Endosomal sorting complex assembly domain"/>
    <property type="match status" value="1"/>
</dbReference>
<dbReference type="PROSITE" id="PS51312">
    <property type="entry name" value="SB"/>
    <property type="match status" value="1"/>
</dbReference>
<organism evidence="20 21">
    <name type="scientific">Mortierella alpina</name>
    <name type="common">Oleaginous fungus</name>
    <name type="synonym">Mortierella renispora</name>
    <dbReference type="NCBI Taxonomy" id="64518"/>
    <lineage>
        <taxon>Eukaryota</taxon>
        <taxon>Fungi</taxon>
        <taxon>Fungi incertae sedis</taxon>
        <taxon>Mucoromycota</taxon>
        <taxon>Mortierellomycotina</taxon>
        <taxon>Mortierellomycetes</taxon>
        <taxon>Mortierellales</taxon>
        <taxon>Mortierellaceae</taxon>
        <taxon>Mortierella</taxon>
    </lineage>
</organism>
<dbReference type="InterPro" id="IPR023614">
    <property type="entry name" value="Porin_dom_sf"/>
</dbReference>
<evidence type="ECO:0000256" key="9">
    <source>
        <dbReference type="ARBA" id="ARBA00022787"/>
    </source>
</evidence>
<evidence type="ECO:0000256" key="8">
    <source>
        <dbReference type="ARBA" id="ARBA00022753"/>
    </source>
</evidence>
<feature type="compositionally biased region" description="Polar residues" evidence="17">
    <location>
        <begin position="190"/>
        <end position="225"/>
    </location>
</feature>
<keyword evidence="11" id="KW-0175">Coiled coil</keyword>
<evidence type="ECO:0000256" key="10">
    <source>
        <dbReference type="ARBA" id="ARBA00022927"/>
    </source>
</evidence>
<evidence type="ECO:0000256" key="5">
    <source>
        <dbReference type="ARBA" id="ARBA00022448"/>
    </source>
</evidence>
<evidence type="ECO:0000256" key="1">
    <source>
        <dbReference type="ARBA" id="ARBA00004177"/>
    </source>
</evidence>
<dbReference type="InterPro" id="IPR008883">
    <property type="entry name" value="UEV_N"/>
</dbReference>
<dbReference type="Gene3D" id="6.10.140.820">
    <property type="match status" value="1"/>
</dbReference>
<keyword evidence="15" id="KW-0472">Membrane</keyword>
<keyword evidence="10 16" id="KW-0653">Protein transport</keyword>
<keyword evidence="13" id="KW-0626">Porin</keyword>
<evidence type="ECO:0000256" key="7">
    <source>
        <dbReference type="ARBA" id="ARBA00022692"/>
    </source>
</evidence>
<protein>
    <submittedName>
        <fullName evidence="20">Uncharacterized protein</fullName>
    </submittedName>
</protein>
<dbReference type="GO" id="GO:0005741">
    <property type="term" value="C:mitochondrial outer membrane"/>
    <property type="evidence" value="ECO:0007669"/>
    <property type="project" value="UniProtKB-SubCell"/>
</dbReference>
<dbReference type="PANTHER" id="PTHR23306:SF3">
    <property type="entry name" value="TUMOR SUPPRESSOR PROTEIN 101"/>
    <property type="match status" value="1"/>
</dbReference>
<dbReference type="Gene3D" id="2.40.160.10">
    <property type="entry name" value="Porin"/>
    <property type="match status" value="1"/>
</dbReference>
<keyword evidence="8" id="KW-0967">Endosome</keyword>
<dbReference type="GO" id="GO:0015288">
    <property type="term" value="F:porin activity"/>
    <property type="evidence" value="ECO:0007669"/>
    <property type="project" value="UniProtKB-KW"/>
</dbReference>
<dbReference type="InterPro" id="IPR052070">
    <property type="entry name" value="ESCRT-I_UEV_domain"/>
</dbReference>
<dbReference type="GO" id="GO:0000813">
    <property type="term" value="C:ESCRT I complex"/>
    <property type="evidence" value="ECO:0007669"/>
    <property type="project" value="TreeGrafter"/>
</dbReference>
<evidence type="ECO:0000256" key="13">
    <source>
        <dbReference type="ARBA" id="ARBA00023114"/>
    </source>
</evidence>
<comment type="similarity">
    <text evidence="4">Belongs to the ubiquitin-conjugating enzyme family. UEV subfamily.</text>
</comment>
<keyword evidence="14" id="KW-0496">Mitochondrion</keyword>
<dbReference type="PRINTS" id="PR00185">
    <property type="entry name" value="EUKARYTPORIN"/>
</dbReference>
<evidence type="ECO:0000313" key="21">
    <source>
        <dbReference type="Proteomes" id="UP000717515"/>
    </source>
</evidence>
<proteinExistence type="inferred from homology"/>
<keyword evidence="5 16" id="KW-0813">Transport</keyword>
<dbReference type="InterPro" id="IPR001925">
    <property type="entry name" value="Porin_Euk"/>
</dbReference>
<dbReference type="PROSITE" id="PS51322">
    <property type="entry name" value="UEV"/>
    <property type="match status" value="1"/>
</dbReference>
<name>A0A9P8A5U8_MORAP</name>
<comment type="subcellular location">
    <subcellularLocation>
        <location evidence="1">Endosome</location>
    </subcellularLocation>
    <subcellularLocation>
        <location evidence="2">Mitochondrion outer membrane</location>
    </subcellularLocation>
</comment>
<evidence type="ECO:0000256" key="6">
    <source>
        <dbReference type="ARBA" id="ARBA00022452"/>
    </source>
</evidence>
<dbReference type="GO" id="GO:0043162">
    <property type="term" value="P:ubiquitin-dependent protein catabolic process via the multivesicular body sorting pathway"/>
    <property type="evidence" value="ECO:0007669"/>
    <property type="project" value="UniProtKB-ARBA"/>
</dbReference>
<dbReference type="SUPFAM" id="SSF54495">
    <property type="entry name" value="UBC-like"/>
    <property type="match status" value="1"/>
</dbReference>
<keyword evidence="7" id="KW-0812">Transmembrane</keyword>
<dbReference type="EMBL" id="JAIFTL010000077">
    <property type="protein sequence ID" value="KAG9324095.1"/>
    <property type="molecule type" value="Genomic_DNA"/>
</dbReference>
<evidence type="ECO:0000259" key="19">
    <source>
        <dbReference type="PROSITE" id="PS51322"/>
    </source>
</evidence>
<evidence type="ECO:0000256" key="3">
    <source>
        <dbReference type="ARBA" id="ARBA00007780"/>
    </source>
</evidence>
<evidence type="ECO:0000256" key="12">
    <source>
        <dbReference type="ARBA" id="ARBA00023065"/>
    </source>
</evidence>
<dbReference type="Gene3D" id="3.10.110.10">
    <property type="entry name" value="Ubiquitin Conjugating Enzyme"/>
    <property type="match status" value="1"/>
</dbReference>
<dbReference type="PANTHER" id="PTHR23306">
    <property type="entry name" value="TUMOR SUSCEPTIBILITY GENE 101 PROTEIN-RELATED"/>
    <property type="match status" value="1"/>
</dbReference>
<evidence type="ECO:0000256" key="16">
    <source>
        <dbReference type="PROSITE-ProRule" id="PRU00644"/>
    </source>
</evidence>
<evidence type="ECO:0000256" key="2">
    <source>
        <dbReference type="ARBA" id="ARBA00004294"/>
    </source>
</evidence>
<dbReference type="GO" id="GO:0046930">
    <property type="term" value="C:pore complex"/>
    <property type="evidence" value="ECO:0007669"/>
    <property type="project" value="UniProtKB-KW"/>
</dbReference>
<dbReference type="GO" id="GO:0043130">
    <property type="term" value="F:ubiquitin binding"/>
    <property type="evidence" value="ECO:0007669"/>
    <property type="project" value="TreeGrafter"/>
</dbReference>
<keyword evidence="12" id="KW-0406">Ion transport</keyword>
<dbReference type="GO" id="GO:0072666">
    <property type="term" value="P:establishment of protein localization to vacuole"/>
    <property type="evidence" value="ECO:0007669"/>
    <property type="project" value="UniProtKB-ARBA"/>
</dbReference>
<gene>
    <name evidence="20" type="ORF">KVV02_008502</name>
</gene>
<keyword evidence="9" id="KW-1000">Mitochondrion outer membrane</keyword>
<accession>A0A9P8A5U8</accession>
<evidence type="ECO:0000256" key="11">
    <source>
        <dbReference type="ARBA" id="ARBA00023054"/>
    </source>
</evidence>
<evidence type="ECO:0000256" key="14">
    <source>
        <dbReference type="ARBA" id="ARBA00023128"/>
    </source>
</evidence>
<keyword evidence="6" id="KW-1134">Transmembrane beta strand</keyword>
<sequence length="680" mass="74594">MDPEIAEWLQGVLQTIGYQHRDRMYADVEAVLRLFQNFLVPMAETYTHDNGRSQLLLSLIGTVPIVYQSATYNIPVAFWLPTSYPSVAPIVFVTPTALMLVKAGKYVDISGRCYHPYLAYWSNRSDSNLVDLISIMQGVFSQEPPVYAKSNVSAQQQQQQQQSSPTLGGYPSPTTSLRPAPPILTYSPRAGNNSAMSSSQPTGTLQQQNRYPSSTAFGPSSQQLTPQQAQLYTKLQTALLEFNTASSREMDNLVTVNKKLNDAETKTKDELQSLRELNTKIQYNIATLTRCIDQLNTKIEQIRTWPEEPVDEIICGSSVVHNQLFELVAEEIAIEDTIYYLGKALSQDKVELNAYMKHLRNLSREQFMKKALIKKVKAQLGHVDIPTMATSVPVPFADLGKSTNDLLGKDFPVGHTKFELKTVAPNGVTFNVLGNQDSRSGHINGELKTKYVDYKNGLTVTEAWTTGNLLTTQIELENKVAKGLKLDITGGFLPSEGKKNAKVGVQYKQLGFNSRAYLDLFKGPTFTGDVVVGRDGFLVGGDVSYDVGGAYITRFAAAAGYTAPEYSVALHAQNSFKVFSASYYHRINADLEAGAKAVWDSKAAPAGEKAKAPVALEVGAKLYLDRDAFVKAKVNNAGVLGLGYTQALRKGVKVSVGGLFDTTKLDQAAHKLGVSFVFEA</sequence>
<dbReference type="InterPro" id="IPR027246">
    <property type="entry name" value="Porin_Euk/Tom40"/>
</dbReference>
<comment type="similarity">
    <text evidence="3">Belongs to the eukaryotic mitochondrial porin family.</text>
</comment>
<evidence type="ECO:0000256" key="17">
    <source>
        <dbReference type="SAM" id="MobiDB-lite"/>
    </source>
</evidence>
<evidence type="ECO:0000256" key="4">
    <source>
        <dbReference type="ARBA" id="ARBA00009594"/>
    </source>
</evidence>
<dbReference type="AlphaFoldDB" id="A0A9P8A5U8"/>
<dbReference type="FunFam" id="2.40.160.10:FF:000012">
    <property type="entry name" value="Voltage-dependent anion-selective channel"/>
    <property type="match status" value="1"/>
</dbReference>
<evidence type="ECO:0000259" key="18">
    <source>
        <dbReference type="PROSITE" id="PS51312"/>
    </source>
</evidence>
<dbReference type="GO" id="GO:0015031">
    <property type="term" value="P:protein transport"/>
    <property type="evidence" value="ECO:0007669"/>
    <property type="project" value="UniProtKB-UniRule"/>
</dbReference>
<reference evidence="20" key="1">
    <citation type="submission" date="2021-07" db="EMBL/GenBank/DDBJ databases">
        <title>Draft genome of Mortierella alpina, strain LL118, isolated from an aspen leaf litter sample.</title>
        <authorList>
            <person name="Yang S."/>
            <person name="Vinatzer B.A."/>
        </authorList>
    </citation>
    <scope>NUCLEOTIDE SEQUENCE</scope>
    <source>
        <strain evidence="20">LL118</strain>
    </source>
</reference>
<feature type="region of interest" description="Disordered" evidence="17">
    <location>
        <begin position="150"/>
        <end position="225"/>
    </location>
</feature>
<dbReference type="Pfam" id="PF01459">
    <property type="entry name" value="Porin_3"/>
    <property type="match status" value="1"/>
</dbReference>
<dbReference type="InterPro" id="IPR017916">
    <property type="entry name" value="SB_dom"/>
</dbReference>
<dbReference type="CDD" id="cd07306">
    <property type="entry name" value="Porin3_VDAC"/>
    <property type="match status" value="1"/>
</dbReference>
<dbReference type="Pfam" id="PF09454">
    <property type="entry name" value="Vps23_core"/>
    <property type="match status" value="1"/>
</dbReference>
<feature type="domain" description="SB" evidence="18">
    <location>
        <begin position="318"/>
        <end position="386"/>
    </location>
</feature>
<dbReference type="InterPro" id="IPR037202">
    <property type="entry name" value="ESCRT_assembly_dom"/>
</dbReference>